<dbReference type="Gene3D" id="1.10.10.60">
    <property type="entry name" value="Homeodomain-like"/>
    <property type="match status" value="2"/>
</dbReference>
<dbReference type="PANTHER" id="PTHR46796">
    <property type="entry name" value="HTH-TYPE TRANSCRIPTIONAL ACTIVATOR RHAS-RELATED"/>
    <property type="match status" value="1"/>
</dbReference>
<evidence type="ECO:0000259" key="5">
    <source>
        <dbReference type="PROSITE" id="PS01124"/>
    </source>
</evidence>
<dbReference type="Pfam" id="PF12833">
    <property type="entry name" value="HTH_18"/>
    <property type="match status" value="1"/>
</dbReference>
<dbReference type="SUPFAM" id="SSF46689">
    <property type="entry name" value="Homeodomain-like"/>
    <property type="match status" value="2"/>
</dbReference>
<dbReference type="PRINTS" id="PR00032">
    <property type="entry name" value="HTHARAC"/>
</dbReference>
<keyword evidence="1" id="KW-0805">Transcription regulation</keyword>
<feature type="domain" description="HTH araC/xylS-type" evidence="5">
    <location>
        <begin position="175"/>
        <end position="273"/>
    </location>
</feature>
<reference evidence="7" key="1">
    <citation type="journal article" date="2019" name="Int. J. Syst. Evol. Microbiol.">
        <title>The Global Catalogue of Microorganisms (GCM) 10K type strain sequencing project: providing services to taxonomists for standard genome sequencing and annotation.</title>
        <authorList>
            <consortium name="The Broad Institute Genomics Platform"/>
            <consortium name="The Broad Institute Genome Sequencing Center for Infectious Disease"/>
            <person name="Wu L."/>
            <person name="Ma J."/>
        </authorList>
    </citation>
    <scope>NUCLEOTIDE SEQUENCE [LARGE SCALE GENOMIC DNA]</scope>
    <source>
        <strain evidence="7">JCM 17656</strain>
    </source>
</reference>
<dbReference type="SMART" id="SM00342">
    <property type="entry name" value="HTH_ARAC"/>
    <property type="match status" value="1"/>
</dbReference>
<dbReference type="Proteomes" id="UP001500707">
    <property type="component" value="Unassembled WGS sequence"/>
</dbReference>
<evidence type="ECO:0000256" key="4">
    <source>
        <dbReference type="SAM" id="MobiDB-lite"/>
    </source>
</evidence>
<dbReference type="InterPro" id="IPR050204">
    <property type="entry name" value="AraC_XylS_family_regulators"/>
</dbReference>
<dbReference type="PROSITE" id="PS01124">
    <property type="entry name" value="HTH_ARAC_FAMILY_2"/>
    <property type="match status" value="1"/>
</dbReference>
<keyword evidence="7" id="KW-1185">Reference proteome</keyword>
<gene>
    <name evidence="6" type="ORF">GCM10022295_11650</name>
</gene>
<dbReference type="InterPro" id="IPR018062">
    <property type="entry name" value="HTH_AraC-typ_CS"/>
</dbReference>
<dbReference type="InterPro" id="IPR009057">
    <property type="entry name" value="Homeodomain-like_sf"/>
</dbReference>
<evidence type="ECO:0000256" key="3">
    <source>
        <dbReference type="ARBA" id="ARBA00023163"/>
    </source>
</evidence>
<evidence type="ECO:0000256" key="1">
    <source>
        <dbReference type="ARBA" id="ARBA00023015"/>
    </source>
</evidence>
<comment type="caution">
    <text evidence="6">The sequence shown here is derived from an EMBL/GenBank/DDBJ whole genome shotgun (WGS) entry which is preliminary data.</text>
</comment>
<evidence type="ECO:0000313" key="7">
    <source>
        <dbReference type="Proteomes" id="UP001500707"/>
    </source>
</evidence>
<dbReference type="InterPro" id="IPR020449">
    <property type="entry name" value="Tscrpt_reg_AraC-type_HTH"/>
</dbReference>
<dbReference type="InterPro" id="IPR018060">
    <property type="entry name" value="HTH_AraC"/>
</dbReference>
<dbReference type="PANTHER" id="PTHR46796:SF6">
    <property type="entry name" value="ARAC SUBFAMILY"/>
    <property type="match status" value="1"/>
</dbReference>
<sequence>MAHTMWRAMHVWKRTLGKGVHTLPVPQSTGIGLSVHVSGILAVHGGRGGTRETVLLPEDVCVTPAEPNRPLVVSPRGNRPAVIASLAIPEVMVRRFAGEEFRMGERQSPHPCPAVTSDPVLAEMVKAVVAASELGADDVYADSAARFILAHLRIPRSRAAAPREPASGLTQQQLDTVTAYMRANFARPITLDDLAALVSFSRFHFLRCFKNATGATPYRYLTELRIASARTHLENGTETIAAIGQRCGFSGSEHFSRSFRRVMGCTPSQYRATRPESPAAGHSPAWSPRRFGGFAPLDTLTAAAGPVHAARGEGMTGEGMTQESRTVSAGAAGGVEALVDQSYE</sequence>
<protein>
    <recommendedName>
        <fullName evidence="5">HTH araC/xylS-type domain-containing protein</fullName>
    </recommendedName>
</protein>
<dbReference type="PROSITE" id="PS00041">
    <property type="entry name" value="HTH_ARAC_FAMILY_1"/>
    <property type="match status" value="1"/>
</dbReference>
<evidence type="ECO:0000256" key="2">
    <source>
        <dbReference type="ARBA" id="ARBA00023125"/>
    </source>
</evidence>
<dbReference type="EMBL" id="BAABCE010000002">
    <property type="protein sequence ID" value="GAA3531319.1"/>
    <property type="molecule type" value="Genomic_DNA"/>
</dbReference>
<keyword evidence="2" id="KW-0238">DNA-binding</keyword>
<name>A0ABP6VAX9_9ACTN</name>
<organism evidence="6 7">
    <name type="scientific">Streptomyces osmaniensis</name>
    <dbReference type="NCBI Taxonomy" id="593134"/>
    <lineage>
        <taxon>Bacteria</taxon>
        <taxon>Bacillati</taxon>
        <taxon>Actinomycetota</taxon>
        <taxon>Actinomycetes</taxon>
        <taxon>Kitasatosporales</taxon>
        <taxon>Streptomycetaceae</taxon>
        <taxon>Streptomyces</taxon>
    </lineage>
</organism>
<evidence type="ECO:0000313" key="6">
    <source>
        <dbReference type="EMBL" id="GAA3531319.1"/>
    </source>
</evidence>
<proteinExistence type="predicted"/>
<keyword evidence="3" id="KW-0804">Transcription</keyword>
<accession>A0ABP6VAX9</accession>
<feature type="region of interest" description="Disordered" evidence="4">
    <location>
        <begin position="310"/>
        <end position="333"/>
    </location>
</feature>